<reference evidence="14 15" key="1">
    <citation type="journal article" date="2015" name="Genome Announc.">
        <title>Expanding the biotechnology potential of lactobacilli through comparative genomics of 213 strains and associated genera.</title>
        <authorList>
            <person name="Sun Z."/>
            <person name="Harris H.M."/>
            <person name="McCann A."/>
            <person name="Guo C."/>
            <person name="Argimon S."/>
            <person name="Zhang W."/>
            <person name="Yang X."/>
            <person name="Jeffery I.B."/>
            <person name="Cooney J.C."/>
            <person name="Kagawa T.F."/>
            <person name="Liu W."/>
            <person name="Song Y."/>
            <person name="Salvetti E."/>
            <person name="Wrobel A."/>
            <person name="Rasinkangas P."/>
            <person name="Parkhill J."/>
            <person name="Rea M.C."/>
            <person name="O'Sullivan O."/>
            <person name="Ritari J."/>
            <person name="Douillard F.P."/>
            <person name="Paul Ross R."/>
            <person name="Yang R."/>
            <person name="Briner A.E."/>
            <person name="Felis G.E."/>
            <person name="de Vos W.M."/>
            <person name="Barrangou R."/>
            <person name="Klaenhammer T.R."/>
            <person name="Caufield P.W."/>
            <person name="Cui Y."/>
            <person name="Zhang H."/>
            <person name="O'Toole P.W."/>
        </authorList>
    </citation>
    <scope>NUCLEOTIDE SEQUENCE [LARGE SCALE GENOMIC DNA]</scope>
    <source>
        <strain evidence="14 15">DSM 19682</strain>
    </source>
</reference>
<sequence length="694" mass="78712">MEKNQLNSLKSNPHSKMSFAGFLIALGIVYGDIGTSPLYVMHSLMVGNGGLEKMSTDFILGSVSLIFWTLTLVTTIKYVLIALRADNRGEGGIFALYTLVRKRAKWLLIPAMVGGATFLADGMMTPAVTVTAAIEGLKGVKFNNNILINNQTQVIIITLIILSTLFFIQRFGTQLIGRAFGPIMLVWFSFLGLMGIYNISFDWTIIRALNPYYAFELLRSPMNIRGIFILGSIFLATTGAEALYSDMGHVGRPNIYTSWPFVKVCLLLSYLGQAAWLMRLKDNTVLQQMGSAMNPFYQSMPANLRLFGILLSAFAAIIASQALISGSYTLVSEATKLRIFPRLKTYYPTNFKGQLYIPTVNSIIWVVCLFIVIFFKTSENMSNAYGLEITITMLMTTILLHQWLLMKRANRFFTTIIISFFFIIESIFFVTNSSKFIHGAYITMGIAAVLISVMFIWRYGDRLMDDNTFRSHFASLLAFKHQLNDLRKDPSYPLYTTNLVYLTKIHDGYRIKKNILYSILDKRPKRAEVYWFVTVNVTDEPYTAAYSVETFDTDYMVSVQLYLGFRVDQKVNVYLRQVVNDMMSNGEIKPQPQKYTTIPDRQVGDFSFVLIKEVLSPDTKISGIKKSIIHARLALQKFISPASWFGLSYSDVMEERVPLVLGKVSMNRLRLVRKDRSALQDIPIDQPIDDDDDE</sequence>
<keyword evidence="2 11" id="KW-0813">Transport</keyword>
<dbReference type="Proteomes" id="UP000051248">
    <property type="component" value="Unassembled WGS sequence"/>
</dbReference>
<organism evidence="14 15">
    <name type="scientific">Companilactobacillus nodensis DSM 19682 = JCM 14932 = NBRC 107160</name>
    <dbReference type="NCBI Taxonomy" id="1423775"/>
    <lineage>
        <taxon>Bacteria</taxon>
        <taxon>Bacillati</taxon>
        <taxon>Bacillota</taxon>
        <taxon>Bacilli</taxon>
        <taxon>Lactobacillales</taxon>
        <taxon>Lactobacillaceae</taxon>
        <taxon>Companilactobacillus</taxon>
    </lineage>
</organism>
<name>A0A0R1K7Z5_9LACO</name>
<dbReference type="HAMAP" id="MF_01522">
    <property type="entry name" value="Kup"/>
    <property type="match status" value="1"/>
</dbReference>
<dbReference type="PANTHER" id="PTHR30540:SF83">
    <property type="entry name" value="K+ POTASSIUM TRANSPORTER"/>
    <property type="match status" value="1"/>
</dbReference>
<keyword evidence="4 11" id="KW-0633">Potassium transport</keyword>
<comment type="similarity">
    <text evidence="11">Belongs to the HAK/KUP transporter (TC 2.A.72) family.</text>
</comment>
<protein>
    <recommendedName>
        <fullName evidence="11">Probable potassium transport system protein Kup</fullName>
    </recommendedName>
</protein>
<dbReference type="PATRIC" id="fig|1423775.4.peg.493"/>
<keyword evidence="3 11" id="KW-1003">Cell membrane</keyword>
<keyword evidence="5 11" id="KW-0812">Transmembrane</keyword>
<keyword evidence="9 11" id="KW-0406">Ion transport</keyword>
<dbReference type="GO" id="GO:0005886">
    <property type="term" value="C:plasma membrane"/>
    <property type="evidence" value="ECO:0007669"/>
    <property type="project" value="UniProtKB-SubCell"/>
</dbReference>
<evidence type="ECO:0000256" key="8">
    <source>
        <dbReference type="ARBA" id="ARBA00022989"/>
    </source>
</evidence>
<dbReference type="eggNOG" id="COG3158">
    <property type="taxonomic scope" value="Bacteria"/>
</dbReference>
<keyword evidence="10 11" id="KW-0472">Membrane</keyword>
<dbReference type="Pfam" id="PF22776">
    <property type="entry name" value="K_trans_C"/>
    <property type="match status" value="1"/>
</dbReference>
<dbReference type="GO" id="GO:0015293">
    <property type="term" value="F:symporter activity"/>
    <property type="evidence" value="ECO:0007669"/>
    <property type="project" value="UniProtKB-UniRule"/>
</dbReference>
<feature type="domain" description="K+ potassium transporter C-terminal" evidence="13">
    <location>
        <begin position="499"/>
        <end position="654"/>
    </location>
</feature>
<comment type="function">
    <text evidence="11">Transport of potassium into the cell. Likely operates as a K(+):H(+) symporter.</text>
</comment>
<dbReference type="AlphaFoldDB" id="A0A0R1K7Z5"/>
<dbReference type="InterPro" id="IPR023051">
    <property type="entry name" value="Kup"/>
</dbReference>
<evidence type="ECO:0000256" key="3">
    <source>
        <dbReference type="ARBA" id="ARBA00022475"/>
    </source>
</evidence>
<dbReference type="RefSeq" id="WP_025023758.1">
    <property type="nucleotide sequence ID" value="NZ_AZDZ01000011.1"/>
</dbReference>
<feature type="transmembrane region" description="Helical" evidence="11">
    <location>
        <begin position="59"/>
        <end position="85"/>
    </location>
</feature>
<dbReference type="InterPro" id="IPR053952">
    <property type="entry name" value="K_trans_C"/>
</dbReference>
<gene>
    <name evidence="11" type="primary">kup</name>
    <name evidence="14" type="ORF">FD03_GL000484</name>
</gene>
<dbReference type="InterPro" id="IPR003855">
    <property type="entry name" value="K+_transporter"/>
</dbReference>
<feature type="transmembrane region" description="Helical" evidence="11">
    <location>
        <begin position="355"/>
        <end position="375"/>
    </location>
</feature>
<keyword evidence="15" id="KW-1185">Reference proteome</keyword>
<keyword evidence="6 11" id="KW-0769">Symport</keyword>
<dbReference type="Pfam" id="PF02705">
    <property type="entry name" value="K_trans"/>
    <property type="match status" value="1"/>
</dbReference>
<feature type="domain" description="K+ potassium transporter integral membrane" evidence="12">
    <location>
        <begin position="23"/>
        <end position="469"/>
    </location>
</feature>
<comment type="catalytic activity">
    <reaction evidence="11">
        <text>K(+)(in) + H(+)(in) = K(+)(out) + H(+)(out)</text>
        <dbReference type="Rhea" id="RHEA:28490"/>
        <dbReference type="ChEBI" id="CHEBI:15378"/>
        <dbReference type="ChEBI" id="CHEBI:29103"/>
    </reaction>
</comment>
<dbReference type="InterPro" id="IPR053951">
    <property type="entry name" value="K_trans_N"/>
</dbReference>
<evidence type="ECO:0000256" key="2">
    <source>
        <dbReference type="ARBA" id="ARBA00022448"/>
    </source>
</evidence>
<evidence type="ECO:0000256" key="7">
    <source>
        <dbReference type="ARBA" id="ARBA00022958"/>
    </source>
</evidence>
<feature type="transmembrane region" description="Helical" evidence="11">
    <location>
        <begin position="226"/>
        <end position="244"/>
    </location>
</feature>
<evidence type="ECO:0000313" key="15">
    <source>
        <dbReference type="Proteomes" id="UP000051248"/>
    </source>
</evidence>
<feature type="transmembrane region" description="Helical" evidence="11">
    <location>
        <begin position="387"/>
        <end position="405"/>
    </location>
</feature>
<evidence type="ECO:0000256" key="1">
    <source>
        <dbReference type="ARBA" id="ARBA00004141"/>
    </source>
</evidence>
<evidence type="ECO:0000256" key="6">
    <source>
        <dbReference type="ARBA" id="ARBA00022847"/>
    </source>
</evidence>
<evidence type="ECO:0000256" key="9">
    <source>
        <dbReference type="ARBA" id="ARBA00023065"/>
    </source>
</evidence>
<feature type="transmembrane region" description="Helical" evidence="11">
    <location>
        <begin position="184"/>
        <end position="206"/>
    </location>
</feature>
<keyword evidence="7 11" id="KW-0630">Potassium</keyword>
<feature type="transmembrane region" description="Helical" evidence="11">
    <location>
        <begin position="256"/>
        <end position="276"/>
    </location>
</feature>
<dbReference type="OrthoDB" id="9805577at2"/>
<keyword evidence="8 11" id="KW-1133">Transmembrane helix</keyword>
<proteinExistence type="inferred from homology"/>
<dbReference type="GO" id="GO:0015079">
    <property type="term" value="F:potassium ion transmembrane transporter activity"/>
    <property type="evidence" value="ECO:0007669"/>
    <property type="project" value="UniProtKB-UniRule"/>
</dbReference>
<evidence type="ECO:0000313" key="14">
    <source>
        <dbReference type="EMBL" id="KRK79782.1"/>
    </source>
</evidence>
<feature type="transmembrane region" description="Helical" evidence="11">
    <location>
        <begin position="20"/>
        <end position="39"/>
    </location>
</feature>
<evidence type="ECO:0000259" key="13">
    <source>
        <dbReference type="Pfam" id="PF22776"/>
    </source>
</evidence>
<evidence type="ECO:0000256" key="5">
    <source>
        <dbReference type="ARBA" id="ARBA00022692"/>
    </source>
</evidence>
<dbReference type="PANTHER" id="PTHR30540">
    <property type="entry name" value="OSMOTIC STRESS POTASSIUM TRANSPORTER"/>
    <property type="match status" value="1"/>
</dbReference>
<comment type="subcellular location">
    <subcellularLocation>
        <location evidence="11">Cell membrane</location>
        <topology evidence="11">Multi-pass membrane protein</topology>
    </subcellularLocation>
    <subcellularLocation>
        <location evidence="1">Membrane</location>
        <topology evidence="1">Multi-pass membrane protein</topology>
    </subcellularLocation>
</comment>
<comment type="caution">
    <text evidence="14">The sequence shown here is derived from an EMBL/GenBank/DDBJ whole genome shotgun (WGS) entry which is preliminary data.</text>
</comment>
<evidence type="ECO:0000256" key="11">
    <source>
        <dbReference type="HAMAP-Rule" id="MF_01522"/>
    </source>
</evidence>
<accession>A0A0R1K7Z5</accession>
<dbReference type="EMBL" id="AZDZ01000011">
    <property type="protein sequence ID" value="KRK79782.1"/>
    <property type="molecule type" value="Genomic_DNA"/>
</dbReference>
<feature type="transmembrane region" description="Helical" evidence="11">
    <location>
        <begin position="412"/>
        <end position="430"/>
    </location>
</feature>
<evidence type="ECO:0000256" key="4">
    <source>
        <dbReference type="ARBA" id="ARBA00022538"/>
    </source>
</evidence>
<feature type="transmembrane region" description="Helical" evidence="11">
    <location>
        <begin position="154"/>
        <end position="172"/>
    </location>
</feature>
<feature type="transmembrane region" description="Helical" evidence="11">
    <location>
        <begin position="306"/>
        <end position="334"/>
    </location>
</feature>
<evidence type="ECO:0000256" key="10">
    <source>
        <dbReference type="ARBA" id="ARBA00023136"/>
    </source>
</evidence>
<evidence type="ECO:0000259" key="12">
    <source>
        <dbReference type="Pfam" id="PF02705"/>
    </source>
</evidence>
<feature type="transmembrane region" description="Helical" evidence="11">
    <location>
        <begin position="436"/>
        <end position="457"/>
    </location>
</feature>